<feature type="binding site" evidence="4">
    <location>
        <begin position="104"/>
        <end position="106"/>
    </location>
    <ligand>
        <name>acetyl-CoA</name>
        <dbReference type="ChEBI" id="CHEBI:57288"/>
    </ligand>
</feature>
<dbReference type="Pfam" id="PF17668">
    <property type="entry name" value="Acetyltransf_17"/>
    <property type="match status" value="1"/>
</dbReference>
<dbReference type="InterPro" id="IPR016181">
    <property type="entry name" value="Acyl_CoA_acyltransferase"/>
</dbReference>
<feature type="domain" description="N-acetyltransferase" evidence="5">
    <location>
        <begin position="21"/>
        <end position="179"/>
    </location>
</feature>
<dbReference type="EC" id="2.3.1.-" evidence="6"/>
<dbReference type="Pfam" id="PF13530">
    <property type="entry name" value="SCP2_2"/>
    <property type="match status" value="1"/>
</dbReference>
<sequence length="432" mass="46866">MTSAPHRDVRGVDVVPPPPGYRLAELDDTRDRRLIQDVDRWGFAFEPDPNDAEREVWTLEPGRSVGVWDERGTEARLAAVHSSYAFQLPVPGGRRLPTSGLTWVAVHPGHRRRGLARAMVTAHLARSVARGEVLSALYAAEAAIYGRYGYGIATQFTRLQVPRGRRLHTVAGSEDLLVELDTADAGRHGADLDRVHRAVQRPGWITRDTDALRTSHLTDRPSARRDAERLRVAVVRTVDGEPRGYAVFRRANRWSQTGLPDGRVTVHESAALDPAAARALWGTLTDLDLMGTVETGDLALDDPLVHLLGDLRGTNARVHDGVWIRILDLPAVLATRTYAAPVDVVLEVTDAVVPANAGRWHLRGTGSAEITRTDEPAHLAIDVADLASVYLGTFSLAALAGAGRVQELVPGHLAAAATAFGWPVAPANSWGF</sequence>
<dbReference type="Gene3D" id="3.30.1050.10">
    <property type="entry name" value="SCP2 sterol-binding domain"/>
    <property type="match status" value="1"/>
</dbReference>
<dbReference type="Proteomes" id="UP001596455">
    <property type="component" value="Unassembled WGS sequence"/>
</dbReference>
<dbReference type="GO" id="GO:0016746">
    <property type="term" value="F:acyltransferase activity"/>
    <property type="evidence" value="ECO:0007669"/>
    <property type="project" value="UniProtKB-KW"/>
</dbReference>
<dbReference type="NCBIfam" id="NF002367">
    <property type="entry name" value="PRK01346.1-4"/>
    <property type="match status" value="1"/>
</dbReference>
<dbReference type="HAMAP" id="MF_01812">
    <property type="entry name" value="Eis"/>
    <property type="match status" value="1"/>
</dbReference>
<name>A0ABW2Q7Q7_9MICO</name>
<dbReference type="PANTHER" id="PTHR37817">
    <property type="entry name" value="N-ACETYLTRANSFERASE EIS"/>
    <property type="match status" value="1"/>
</dbReference>
<evidence type="ECO:0000313" key="7">
    <source>
        <dbReference type="Proteomes" id="UP001596455"/>
    </source>
</evidence>
<comment type="caution">
    <text evidence="4">Lacks conserved residue(s) required for the propagation of feature annotation.</text>
</comment>
<feature type="active site" description="Proton donor" evidence="4">
    <location>
        <position position="145"/>
    </location>
</feature>
<dbReference type="InterPro" id="IPR051554">
    <property type="entry name" value="Acetyltransferase_Eis"/>
</dbReference>
<dbReference type="InterPro" id="IPR036527">
    <property type="entry name" value="SCP2_sterol-bd_dom_sf"/>
</dbReference>
<keyword evidence="3 4" id="KW-0012">Acyltransferase</keyword>
<feature type="binding site" evidence="4">
    <location>
        <begin position="112"/>
        <end position="117"/>
    </location>
    <ligand>
        <name>acetyl-CoA</name>
        <dbReference type="ChEBI" id="CHEBI:57288"/>
    </ligand>
</feature>
<reference evidence="7" key="1">
    <citation type="journal article" date="2019" name="Int. J. Syst. Evol. Microbiol.">
        <title>The Global Catalogue of Microorganisms (GCM) 10K type strain sequencing project: providing services to taxonomists for standard genome sequencing and annotation.</title>
        <authorList>
            <consortium name="The Broad Institute Genomics Platform"/>
            <consortium name="The Broad Institute Genome Sequencing Center for Infectious Disease"/>
            <person name="Wu L."/>
            <person name="Ma J."/>
        </authorList>
    </citation>
    <scope>NUCLEOTIDE SEQUENCE [LARGE SCALE GENOMIC DNA]</scope>
    <source>
        <strain evidence="7">JCM 1490</strain>
    </source>
</reference>
<organism evidence="6 7">
    <name type="scientific">Georgenia alba</name>
    <dbReference type="NCBI Taxonomy" id="2233858"/>
    <lineage>
        <taxon>Bacteria</taxon>
        <taxon>Bacillati</taxon>
        <taxon>Actinomycetota</taxon>
        <taxon>Actinomycetes</taxon>
        <taxon>Micrococcales</taxon>
        <taxon>Bogoriellaceae</taxon>
        <taxon>Georgenia</taxon>
    </lineage>
</organism>
<evidence type="ECO:0000256" key="3">
    <source>
        <dbReference type="ARBA" id="ARBA00023315"/>
    </source>
</evidence>
<dbReference type="RefSeq" id="WP_382393279.1">
    <property type="nucleotide sequence ID" value="NZ_JBHTCQ010000001.1"/>
</dbReference>
<dbReference type="Gene3D" id="3.40.630.30">
    <property type="match status" value="2"/>
</dbReference>
<protein>
    <submittedName>
        <fullName evidence="6">GNAT family N-acetyltransferase</fullName>
        <ecNumber evidence="6">2.3.1.-</ecNumber>
    </submittedName>
</protein>
<dbReference type="InterPro" id="IPR000182">
    <property type="entry name" value="GNAT_dom"/>
</dbReference>
<evidence type="ECO:0000256" key="4">
    <source>
        <dbReference type="HAMAP-Rule" id="MF_01812"/>
    </source>
</evidence>
<dbReference type="InterPro" id="IPR025559">
    <property type="entry name" value="Eis_dom"/>
</dbReference>
<dbReference type="PANTHER" id="PTHR37817:SF1">
    <property type="entry name" value="N-ACETYLTRANSFERASE EIS"/>
    <property type="match status" value="1"/>
</dbReference>
<evidence type="ECO:0000259" key="5">
    <source>
        <dbReference type="PROSITE" id="PS51186"/>
    </source>
</evidence>
<gene>
    <name evidence="6" type="ORF">ACFQQL_08680</name>
</gene>
<dbReference type="SUPFAM" id="SSF55729">
    <property type="entry name" value="Acyl-CoA N-acyltransferases (Nat)"/>
    <property type="match status" value="1"/>
</dbReference>
<dbReference type="SUPFAM" id="SSF55718">
    <property type="entry name" value="SCP-like"/>
    <property type="match status" value="1"/>
</dbReference>
<dbReference type="InterPro" id="IPR022902">
    <property type="entry name" value="NAcTrfase_Eis"/>
</dbReference>
<keyword evidence="2 4" id="KW-0808">Transferase</keyword>
<proteinExistence type="inferred from homology"/>
<evidence type="ECO:0000256" key="2">
    <source>
        <dbReference type="ARBA" id="ARBA00022679"/>
    </source>
</evidence>
<comment type="caution">
    <text evidence="6">The sequence shown here is derived from an EMBL/GenBank/DDBJ whole genome shotgun (WGS) entry which is preliminary data.</text>
</comment>
<evidence type="ECO:0000313" key="6">
    <source>
        <dbReference type="EMBL" id="MFC7405181.1"/>
    </source>
</evidence>
<evidence type="ECO:0000256" key="1">
    <source>
        <dbReference type="ARBA" id="ARBA00009213"/>
    </source>
</evidence>
<accession>A0ABW2Q7Q7</accession>
<dbReference type="EMBL" id="JBHTCQ010000001">
    <property type="protein sequence ID" value="MFC7405181.1"/>
    <property type="molecule type" value="Genomic_DNA"/>
</dbReference>
<comment type="similarity">
    <text evidence="1 4">Belongs to the acetyltransferase Eis family.</text>
</comment>
<feature type="active site" description="Proton acceptor; via carboxylate" evidence="4">
    <location>
        <position position="432"/>
    </location>
</feature>
<keyword evidence="7" id="KW-1185">Reference proteome</keyword>
<dbReference type="Pfam" id="PF13527">
    <property type="entry name" value="Acetyltransf_9"/>
    <property type="match status" value="1"/>
</dbReference>
<dbReference type="InterPro" id="IPR041380">
    <property type="entry name" value="Acetyltransf_17"/>
</dbReference>
<dbReference type="PROSITE" id="PS51186">
    <property type="entry name" value="GNAT"/>
    <property type="match status" value="1"/>
</dbReference>
<comment type="subunit">
    <text evidence="4">Homohexamer; trimer of dimers.</text>
</comment>